<proteinExistence type="predicted"/>
<feature type="transmembrane region" description="Helical" evidence="1">
    <location>
        <begin position="12"/>
        <end position="32"/>
    </location>
</feature>
<keyword evidence="1" id="KW-1133">Transmembrane helix</keyword>
<evidence type="ECO:0000313" key="2">
    <source>
        <dbReference type="EMBL" id="MBX49236.1"/>
    </source>
</evidence>
<protein>
    <submittedName>
        <fullName evidence="2">Uncharacterized protein</fullName>
    </submittedName>
</protein>
<reference evidence="2" key="1">
    <citation type="submission" date="2018-02" db="EMBL/GenBank/DDBJ databases">
        <title>Rhizophora mucronata_Transcriptome.</title>
        <authorList>
            <person name="Meera S.P."/>
            <person name="Sreeshan A."/>
            <person name="Augustine A."/>
        </authorList>
    </citation>
    <scope>NUCLEOTIDE SEQUENCE</scope>
    <source>
        <tissue evidence="2">Leaf</tissue>
    </source>
</reference>
<name>A0A2P2P374_RHIMU</name>
<sequence>MVFSFGSTIQSLINFVLFFFSLVQIVVFALLFKHNKHSSK</sequence>
<organism evidence="2">
    <name type="scientific">Rhizophora mucronata</name>
    <name type="common">Asiatic mangrove</name>
    <dbReference type="NCBI Taxonomy" id="61149"/>
    <lineage>
        <taxon>Eukaryota</taxon>
        <taxon>Viridiplantae</taxon>
        <taxon>Streptophyta</taxon>
        <taxon>Embryophyta</taxon>
        <taxon>Tracheophyta</taxon>
        <taxon>Spermatophyta</taxon>
        <taxon>Magnoliopsida</taxon>
        <taxon>eudicotyledons</taxon>
        <taxon>Gunneridae</taxon>
        <taxon>Pentapetalae</taxon>
        <taxon>rosids</taxon>
        <taxon>fabids</taxon>
        <taxon>Malpighiales</taxon>
        <taxon>Rhizophoraceae</taxon>
        <taxon>Rhizophora</taxon>
    </lineage>
</organism>
<keyword evidence="1" id="KW-0472">Membrane</keyword>
<accession>A0A2P2P374</accession>
<dbReference type="EMBL" id="GGEC01068752">
    <property type="protein sequence ID" value="MBX49236.1"/>
    <property type="molecule type" value="Transcribed_RNA"/>
</dbReference>
<keyword evidence="1" id="KW-0812">Transmembrane</keyword>
<dbReference type="AlphaFoldDB" id="A0A2P2P374"/>
<evidence type="ECO:0000256" key="1">
    <source>
        <dbReference type="SAM" id="Phobius"/>
    </source>
</evidence>